<evidence type="ECO:0000256" key="1">
    <source>
        <dbReference type="SAM" id="Phobius"/>
    </source>
</evidence>
<organism evidence="2 3">
    <name type="scientific">Ecytonucleospora hepatopenaei</name>
    <dbReference type="NCBI Taxonomy" id="646526"/>
    <lineage>
        <taxon>Eukaryota</taxon>
        <taxon>Fungi</taxon>
        <taxon>Fungi incertae sedis</taxon>
        <taxon>Microsporidia</taxon>
        <taxon>Enterocytozoonidae</taxon>
        <taxon>Ecytonucleospora</taxon>
    </lineage>
</organism>
<evidence type="ECO:0000313" key="2">
    <source>
        <dbReference type="EMBL" id="OQS53872.1"/>
    </source>
</evidence>
<comment type="caution">
    <text evidence="2">The sequence shown here is derived from an EMBL/GenBank/DDBJ whole genome shotgun (WGS) entry which is preliminary data.</text>
</comment>
<proteinExistence type="predicted"/>
<name>A0A1W0E3T2_9MICR</name>
<keyword evidence="1" id="KW-0472">Membrane</keyword>
<feature type="transmembrane region" description="Helical" evidence="1">
    <location>
        <begin position="315"/>
        <end position="339"/>
    </location>
</feature>
<sequence>MNFFNLFMVAKCKSNSKNLWQTVKVDVDKHVYFCNKESSNTTCSLKLFNYLENEPVNKKRHCKSLVVLENDFFEISIRENVDKKISMACKGCYENALVFAEFMKYALDNNAFLELKIDDELFKFIFNADKNGRRIFLPVINKQTLFYNPYQITNHFENQNILPFYLKSSEEYDFSTVWLNNYGPKKDGKWYFEYNGWENIRGKPLISCGNTIGFISIDAIHHAIFSNPNTSRFKEDSLAFAYINPLDEDFLSIKKMLLNTYIFEQQYNICHLSRYLSENNITDIDLKNLKFTKGKNIVYDLHKNTIKEHDNFKKWPIFTCISLSTLFIIVLIINVYYLYNKKHLLK</sequence>
<dbReference type="AlphaFoldDB" id="A0A1W0E3T2"/>
<reference evidence="2 3" key="1">
    <citation type="journal article" date="2017" name="Environ. Microbiol.">
        <title>Decay of the glycolytic pathway and adaptation to intranuclear parasitism within Enterocytozoonidae microsporidia.</title>
        <authorList>
            <person name="Wiredu Boakye D."/>
            <person name="Jaroenlak P."/>
            <person name="Prachumwat A."/>
            <person name="Williams T.A."/>
            <person name="Bateman K.S."/>
            <person name="Itsathitphaisarn O."/>
            <person name="Sritunyalucksana K."/>
            <person name="Paszkiewicz K.H."/>
            <person name="Moore K.A."/>
            <person name="Stentiford G.D."/>
            <person name="Williams B.A."/>
        </authorList>
    </citation>
    <scope>NUCLEOTIDE SEQUENCE [LARGE SCALE GENOMIC DNA]</scope>
    <source>
        <strain evidence="2 3">TH1</strain>
    </source>
</reference>
<dbReference type="Proteomes" id="UP000192758">
    <property type="component" value="Unassembled WGS sequence"/>
</dbReference>
<protein>
    <submittedName>
        <fullName evidence="2">Uncharacterized protein</fullName>
    </submittedName>
</protein>
<keyword evidence="1" id="KW-0812">Transmembrane</keyword>
<keyword evidence="3" id="KW-1185">Reference proteome</keyword>
<keyword evidence="1" id="KW-1133">Transmembrane helix</keyword>
<accession>A0A1W0E3T2</accession>
<gene>
    <name evidence="2" type="ORF">EHP00_694</name>
</gene>
<evidence type="ECO:0000313" key="3">
    <source>
        <dbReference type="Proteomes" id="UP000192758"/>
    </source>
</evidence>
<dbReference type="EMBL" id="MNPJ01000024">
    <property type="protein sequence ID" value="OQS53872.1"/>
    <property type="molecule type" value="Genomic_DNA"/>
</dbReference>
<dbReference type="VEuPathDB" id="MicrosporidiaDB:EHP00_694"/>